<organism evidence="1 2">
    <name type="scientific">Niabella drilacis (strain DSM 25811 / CCM 8410 / CCUG 62505 / LMG 26954 / E90)</name>
    <dbReference type="NCBI Taxonomy" id="1285928"/>
    <lineage>
        <taxon>Bacteria</taxon>
        <taxon>Pseudomonadati</taxon>
        <taxon>Bacteroidota</taxon>
        <taxon>Chitinophagia</taxon>
        <taxon>Chitinophagales</taxon>
        <taxon>Chitinophagaceae</taxon>
        <taxon>Niabella</taxon>
    </lineage>
</organism>
<dbReference type="STRING" id="1285928.SAMN04487894_107165"/>
<reference evidence="2" key="1">
    <citation type="submission" date="2016-10" db="EMBL/GenBank/DDBJ databases">
        <authorList>
            <person name="Varghese N."/>
            <person name="Submissions S."/>
        </authorList>
    </citation>
    <scope>NUCLEOTIDE SEQUENCE [LARGE SCALE GENOMIC DNA]</scope>
    <source>
        <strain evidence="2">DSM 25811 / CCM 8410 / LMG 26954 / E90</strain>
    </source>
</reference>
<sequence length="84" mass="8884">MKRSAVVLFVLIRTVNSACMKQKTQLAAGNGGTDPVCRYKKQVISTVAEPIWSFANSGKGTNAGTGNGFLIVNHNQHSGNCCVS</sequence>
<gene>
    <name evidence="1" type="ORF">SAMN04487894_107165</name>
</gene>
<dbReference type="AlphaFoldDB" id="A0A1G6TE28"/>
<protein>
    <submittedName>
        <fullName evidence="1">Uncharacterized protein</fullName>
    </submittedName>
</protein>
<dbReference type="Proteomes" id="UP000198757">
    <property type="component" value="Unassembled WGS sequence"/>
</dbReference>
<dbReference type="EMBL" id="FMZO01000007">
    <property type="protein sequence ID" value="SDD26575.1"/>
    <property type="molecule type" value="Genomic_DNA"/>
</dbReference>
<name>A0A1G6TE28_NIADE</name>
<evidence type="ECO:0000313" key="2">
    <source>
        <dbReference type="Proteomes" id="UP000198757"/>
    </source>
</evidence>
<evidence type="ECO:0000313" key="1">
    <source>
        <dbReference type="EMBL" id="SDD26575.1"/>
    </source>
</evidence>
<accession>A0A1G6TE28</accession>
<proteinExistence type="predicted"/>
<keyword evidence="2" id="KW-1185">Reference proteome</keyword>